<accession>A0A080LS25</accession>
<evidence type="ECO:0000256" key="1">
    <source>
        <dbReference type="SAM" id="MobiDB-lite"/>
    </source>
</evidence>
<feature type="compositionally biased region" description="Low complexity" evidence="1">
    <location>
        <begin position="42"/>
        <end position="60"/>
    </location>
</feature>
<dbReference type="AlphaFoldDB" id="A0A080LS25"/>
<gene>
    <name evidence="2" type="ORF">AW09_003777</name>
</gene>
<comment type="caution">
    <text evidence="2">The sequence shown here is derived from an EMBL/GenBank/DDBJ whole genome shotgun (WGS) entry which is preliminary data.</text>
</comment>
<evidence type="ECO:0000313" key="3">
    <source>
        <dbReference type="Proteomes" id="UP000020077"/>
    </source>
</evidence>
<dbReference type="EMBL" id="JDVG02000596">
    <property type="protein sequence ID" value="KFB71096.1"/>
    <property type="molecule type" value="Genomic_DNA"/>
</dbReference>
<sequence>MLKAAPSTELVVRLTPSTLIEPLRAMYLARFSGARISSRRLSPTGSKRSTSPTPSTWPETRCPPRRSARRSAFSRLTGPGAARPTVHASDSGETSTKKQLSCLSTTVRQTPLQAIESPIPTSSSPSGPASTVSRTVAAPSSRGVMWVIWPTAAMIPENMANTDRTEKRWEILTCRTAPVPAPACGRALRGHRSVSNPLPLPFRSAAR</sequence>
<dbReference type="Proteomes" id="UP000020077">
    <property type="component" value="Unassembled WGS sequence"/>
</dbReference>
<feature type="compositionally biased region" description="Low complexity" evidence="1">
    <location>
        <begin position="117"/>
        <end position="133"/>
    </location>
</feature>
<name>A0A080LS25_9PROT</name>
<proteinExistence type="predicted"/>
<evidence type="ECO:0000313" key="2">
    <source>
        <dbReference type="EMBL" id="KFB71096.1"/>
    </source>
</evidence>
<organism evidence="2 3">
    <name type="scientific">Candidatus Accumulibacter phosphatis</name>
    <dbReference type="NCBI Taxonomy" id="327160"/>
    <lineage>
        <taxon>Bacteria</taxon>
        <taxon>Pseudomonadati</taxon>
        <taxon>Pseudomonadota</taxon>
        <taxon>Betaproteobacteria</taxon>
        <taxon>Candidatus Accumulibacter</taxon>
    </lineage>
</organism>
<feature type="compositionally biased region" description="Polar residues" evidence="1">
    <location>
        <begin position="91"/>
        <end position="112"/>
    </location>
</feature>
<protein>
    <submittedName>
        <fullName evidence="2">Uncharacterized protein</fullName>
    </submittedName>
</protein>
<feature type="region of interest" description="Disordered" evidence="1">
    <location>
        <begin position="39"/>
        <end position="137"/>
    </location>
</feature>
<reference evidence="2 3" key="1">
    <citation type="submission" date="2014-02" db="EMBL/GenBank/DDBJ databases">
        <title>Expanding our view of genomic diversity in Candidatus Accumulibacter clades.</title>
        <authorList>
            <person name="Skennerton C.T."/>
            <person name="Barr J.J."/>
            <person name="Slater F.R."/>
            <person name="Bond P.L."/>
            <person name="Tyson G.W."/>
        </authorList>
    </citation>
    <scope>NUCLEOTIDE SEQUENCE [LARGE SCALE GENOMIC DNA]</scope>
    <source>
        <strain evidence="3">BA-91</strain>
    </source>
</reference>